<reference evidence="2" key="1">
    <citation type="submission" date="2014-11" db="EMBL/GenBank/DDBJ databases">
        <authorList>
            <person name="Amaro Gonzalez C."/>
        </authorList>
    </citation>
    <scope>NUCLEOTIDE SEQUENCE</scope>
</reference>
<keyword evidence="1" id="KW-1133">Transmembrane helix</keyword>
<keyword evidence="1" id="KW-0812">Transmembrane</keyword>
<evidence type="ECO:0000256" key="1">
    <source>
        <dbReference type="SAM" id="Phobius"/>
    </source>
</evidence>
<evidence type="ECO:0000313" key="2">
    <source>
        <dbReference type="EMBL" id="JAH16709.1"/>
    </source>
</evidence>
<feature type="transmembrane region" description="Helical" evidence="1">
    <location>
        <begin position="12"/>
        <end position="33"/>
    </location>
</feature>
<dbReference type="AlphaFoldDB" id="A0A0E9QIT2"/>
<protein>
    <submittedName>
        <fullName evidence="2">Uncharacterized protein</fullName>
    </submittedName>
</protein>
<accession>A0A0E9QIT2</accession>
<sequence>MFAQPFLSALTFVYSSFFPLSCVIAFVALCPVFK</sequence>
<name>A0A0E9QIT2_ANGAN</name>
<keyword evidence="1" id="KW-0472">Membrane</keyword>
<dbReference type="EMBL" id="GBXM01091868">
    <property type="protein sequence ID" value="JAH16709.1"/>
    <property type="molecule type" value="Transcribed_RNA"/>
</dbReference>
<proteinExistence type="predicted"/>
<reference evidence="2" key="2">
    <citation type="journal article" date="2015" name="Fish Shellfish Immunol.">
        <title>Early steps in the European eel (Anguilla anguilla)-Vibrio vulnificus interaction in the gills: Role of the RtxA13 toxin.</title>
        <authorList>
            <person name="Callol A."/>
            <person name="Pajuelo D."/>
            <person name="Ebbesson L."/>
            <person name="Teles M."/>
            <person name="MacKenzie S."/>
            <person name="Amaro C."/>
        </authorList>
    </citation>
    <scope>NUCLEOTIDE SEQUENCE</scope>
</reference>
<organism evidence="2">
    <name type="scientific">Anguilla anguilla</name>
    <name type="common">European freshwater eel</name>
    <name type="synonym">Muraena anguilla</name>
    <dbReference type="NCBI Taxonomy" id="7936"/>
    <lineage>
        <taxon>Eukaryota</taxon>
        <taxon>Metazoa</taxon>
        <taxon>Chordata</taxon>
        <taxon>Craniata</taxon>
        <taxon>Vertebrata</taxon>
        <taxon>Euteleostomi</taxon>
        <taxon>Actinopterygii</taxon>
        <taxon>Neopterygii</taxon>
        <taxon>Teleostei</taxon>
        <taxon>Anguilliformes</taxon>
        <taxon>Anguillidae</taxon>
        <taxon>Anguilla</taxon>
    </lineage>
</organism>